<evidence type="ECO:0000259" key="24">
    <source>
        <dbReference type="PROSITE" id="PS50893"/>
    </source>
</evidence>
<dbReference type="Pfam" id="PF00670">
    <property type="entry name" value="AdoHcyase_NAD"/>
    <property type="match status" value="1"/>
</dbReference>
<dbReference type="FunFam" id="2.40.160.210:FF:000001">
    <property type="entry name" value="Acyl-CoA thioesterase II"/>
    <property type="match status" value="1"/>
</dbReference>
<dbReference type="PANTHER" id="PTHR43297">
    <property type="entry name" value="OLIGOPEPTIDE TRANSPORT ATP-BINDING PROTEIN APPD"/>
    <property type="match status" value="1"/>
</dbReference>
<dbReference type="NCBIfam" id="NF008453">
    <property type="entry name" value="PRK11308.1"/>
    <property type="match status" value="2"/>
</dbReference>
<dbReference type="SUPFAM" id="SSF161098">
    <property type="entry name" value="MetI-like"/>
    <property type="match status" value="2"/>
</dbReference>
<dbReference type="InterPro" id="IPR003439">
    <property type="entry name" value="ABC_transporter-like_ATP-bd"/>
</dbReference>
<dbReference type="InterPro" id="IPR049449">
    <property type="entry name" value="TesB_ACOT8-like_N"/>
</dbReference>
<feature type="transmembrane region" description="Helical" evidence="23">
    <location>
        <begin position="2043"/>
        <end position="2067"/>
    </location>
</feature>
<dbReference type="Gene3D" id="3.40.50.720">
    <property type="entry name" value="NAD(P)-binding Rossmann-like Domain"/>
    <property type="match status" value="1"/>
</dbReference>
<evidence type="ECO:0000256" key="3">
    <source>
        <dbReference type="ARBA" id="ARBA00005695"/>
    </source>
</evidence>
<dbReference type="CDD" id="cd03444">
    <property type="entry name" value="Thioesterase_II_repeat1"/>
    <property type="match status" value="1"/>
</dbReference>
<dbReference type="GO" id="GO:0004013">
    <property type="term" value="F:adenosylhomocysteinase activity"/>
    <property type="evidence" value="ECO:0007669"/>
    <property type="project" value="UniProtKB-EC"/>
</dbReference>
<evidence type="ECO:0000256" key="5">
    <source>
        <dbReference type="ARBA" id="ARBA00007122"/>
    </source>
</evidence>
<proteinExistence type="inferred from homology"/>
<dbReference type="InterPro" id="IPR042171">
    <property type="entry name" value="Acyl-CoA_hotdog"/>
</dbReference>
<evidence type="ECO:0000256" key="19">
    <source>
        <dbReference type="ARBA" id="ARBA00023136"/>
    </source>
</evidence>
<keyword evidence="11 23" id="KW-0812">Transmembrane</keyword>
<dbReference type="Gene3D" id="3.10.105.10">
    <property type="entry name" value="Dipeptide-binding Protein, Domain 3"/>
    <property type="match status" value="1"/>
</dbReference>
<dbReference type="FunFam" id="3.90.76.10:FF:000001">
    <property type="entry name" value="Oligopeptide ABC transporter substrate-binding protein"/>
    <property type="match status" value="1"/>
</dbReference>
<sequence>MTDYKVADISLAEYGRKEISMAEAEMPALMSLRNTYMDQQPLAGAKIIGCIHMTIQTAVLIETLTALGAEVRWSSCNIFSTQDHAAAAMAQSGVPVFAWKGETEEEYEWCIQQTILKDGKPWDANLLLDDGGDLTQIIHNEYPQMLKTIHGISEETTTGVHRLLEMMREDQLKVPAINVNDAITKSKNDNRYGCRHSLNDAVKRATDMLMAGKRALVVGYGDVGKGSAQSLRQEGMIVRVSEIDPICAMQACMDGYEVVSAYKNGINTGRTEDIDMRLMQDTDLIVTCTGNADVCDAAMLQTIKSGAVVCNIGHFDNEIDTAYMRKNWRWDKVKDQVHQIFRSDDRFDYIVLLSEGRLVNLGNATGHPSRIMDGSFANQVLAQMHLFEQAWADQPENQRAPITVEVLPKKLDEEVAALMVKGFGGVVTQLTDTQAKYIGTHGAMQSLQNIIKLLDLTEIEQNHYLATSPNEGWQRVYGGQVIGQAMVAASRTVEESRHAHSLHGYFLRAGDTRIPILYKVDRIRDGRSFTTRRVVAIQRGEAIFTLSISFQVEEEGLSHQFPMPKTASPDALVDESELRAEQAKDWPEEFQDSFSSTSPIQMRPVDPQDLMNPAPAPPSQMCWMRTREALPDDQRLHQCVLAYLSDWSLLDTATRPHAISFMQDNVQMASLDHAMWFHRPFRADEWLLYAQDSPAASGARGFNRGLIYNQAGDLVASTTQEGLMRMHSAPRQPGPPGVGKTELAKTTAEMFALPMIRLQCYEGLDEAKAIYEWKYGKQLLYTQVLKEALDEVLDGAKGFTQSVKRLHEFGDIFFSEEFLEPRPLMKALQEDDGCILLIDEIDKSDHEFESMLLEILSDFQISIPEIGTIKANKEPPMVFLTSNNTREISDALKRRCLHLYIPFPDVELEQRIIRARVPEVSDELRRQMVEFIHELRGLDLKKVPAISETIDWARTLLLLHTESLEPKLVKDTLNVILKFQEDIENVTLDAMNTVELVGYRDREFLKHSLSLVLPKTSDEKETFDRCFDEFFTFEELSGDRDSAAADSDGEAGEDQDGEGGEGGSGGQRPPGEPASGKKKKSKAKKPNNLYEEEPEEDLGPGEMSEASGELSQLLMSNSKVELTVAMAEAGEAIGVREIKIFTQKGLYTRRIMDEMGLADLNQEISNLREAPSIPARRLGQELKRRRDWLREQVRDYVERQFLLNADVSGRKLREELLRKVKLSNVEHRNFRLIQEMVFKMAKKLTTMHSRRKKVFKRGALNVPRTLRHNMSYDGAIFDLHWKSVKIDRPKVFAICDVSGSVATYARFMLMFLYSLDEVMPKVRSFAFSSDLAEVTDLFNRNKIEDAIAKVLRDYAGGSTDYGQAFLDFRKLCMDDVDNRTTIIILGDARNNYGEAHAEILKEMYDRSKRVIWLNPESRVSWNTGFGLATVIFFGLLMWGLQILASMVGSSTVSAKAVDAENQSITIAIAAEPPQLDSTLATDASSGMVLGHVMEGLLRNSMDDKLEAAIAERWEVTETQATFWLRDDARWSDGQPITAHDFVFAWQTALKPENASEYAFLLYPIKNGRAVNEGELPYTELGVTAIDDQTLVVDLERPIAFFDKLVAFPTYLPIREDFYNSTNGRFGADAWEMLYSGPFTISSWIHGSSLLLERNPYYWDQESISLQQINIGYITSDSTAKLNFFKDNRIAFTTLLAENLTNAMAQRWHIERTQDGTVFFLDFNHRPDHVTSNRNLRKALQLVLDMEELVYKVTKLPGYIPGESLFPNFLQGVEDKFRKEYPAPELVLDHDQALQHLELARQELGVEEIPELILLSGDNPLSSLQSEWVQEVLRTKLGISVKIDKQIFKQRLAKMTAGEFDMVLAGWGPDYDDPLTFGDLYASWNKNNRGLYNNPEMDRLIEQAQNSVNPRARMEIFAAIQQLLFDDVAQLPMYERGVTFVTHPHLKNVKQRVIGASTDFTRLITVWFIATATFFAMHAVPGDPLSGDKALSDKIRANLEAKYGLDKPLMTQYGIYLSNIARGDFGISFTQENRKVNDIIREHFPVSATLGILAILFAGAGGILWGALTALYRNRLPDTIIMFLVILGISVPSFVVAAIGQLSLVNINDVAGFSILPIGGWGTVWHMIVPSMVLGLGTMAYLTRLMRSSMLEIISSDFVRTAKAKGVPATKIFTRHQLRNAILPVITVLGPSIAGITTGGFVVEIIFAIPGLGRYFVQAVQQLDYTVIMGTTVFFGAFLVFMVILVDIIYGYVDAWIRLKANRRALYSLYLVAGLLLFTFIGPVLWQIDPSVQDVDQISQPPFANRTVQLVPEYEPWYPSSELSSPGLNFVQPPTTQYVRLTWDKNPVATGGYRVYRNLFPIGAERAYGLPLQETGAEENFFEDRLDLKPRNYFYSIVALDANGNELHDHVDTIEGEVIRVMAPREAISRGMLGTEEEPVFGTQYTLPLHPLGTDYLGRDMLARLMHGARVSLFIGFFAPFIFVLIGVAYGSVAGFLGGMTDQVLMRFADFVVALPFLLFMILFKVVFAIGPGESGIMPMLLAMVLLLWPSTARLVRGQILQIREEGYISASRLLGAKTNYLVLRHMIPNTMGVILVTITFAVPSAIFTEAFLSFIGMGVAPPTPSWGSMCNEGIKTMLTTPHELIFPALLISVTVLAFNLLGDGLRDALDARMHLAVEFDTYGGTVQAVRGVSFDVAPGKTLAIVGESGCGKSVTVQSIMGLIPIPPGRITAGTAMMNGVDIIGRKTINGEDIRGGQIGMIFQDPMTSLNPTMNIGNQIAETLIVHRGYSKRQAFNRAIELLALTKIPEPEKRAKQYPFEFSGGMLQRAMIAMAIACEPQILIADEPTTALDVTIQAQILDLLADLQRETNMAIILITHDLGVVARMADEVLVMYAGQMVEHGYVDDIFYRSSHPYTMGLRAAMPTNKPGVDARLTPIDGSPPDLFHPPAGCGYCARCPHAMQICVDNPPETYILGVRRMSNLVSIKNLVKYFDIGPNQRVHAVDDISLDIGEREIVGLVGESGSGKSTLGKAVVGLHDKTSGSVSFKGELLPQKYGPQDFQRHATHMQMIFQDPYSSLNPRMTVGEIIGEGLRLHRQLPSATVRDTVAEWLERVGLEADHMSRYPHEFSGGQRQRIGIARALILEPEFVVCDEPISALDVSVQAQVVNLLDELKKSMGLTLLFIAHDLSMVRYVSDRMAVMYLGSLVEVGTANELFFNPKHPYTQILIGSNPEPDPQLERQRPSTAIEGEIPSPVNVPVNGEALDKLGPANITWIIAWPDKETRDSAMPGIFSGDEWEKIFADVPGGLPNYLRMESKFTESLL</sequence>
<feature type="transmembrane region" description="Helical" evidence="23">
    <location>
        <begin position="2593"/>
        <end position="2619"/>
    </location>
</feature>
<evidence type="ECO:0000256" key="8">
    <source>
        <dbReference type="ARBA" id="ARBA00022475"/>
    </source>
</evidence>
<dbReference type="FunFam" id="3.40.50.1480:FF:000006">
    <property type="entry name" value="Adenosylhomocysteinase"/>
    <property type="match status" value="1"/>
</dbReference>
<dbReference type="InterPro" id="IPR042172">
    <property type="entry name" value="Adenosylhomocyst_ase-like_sf"/>
</dbReference>
<dbReference type="CDD" id="cd00009">
    <property type="entry name" value="AAA"/>
    <property type="match status" value="1"/>
</dbReference>
<evidence type="ECO:0000256" key="11">
    <source>
        <dbReference type="ARBA" id="ARBA00022692"/>
    </source>
</evidence>
<dbReference type="InterPro" id="IPR017871">
    <property type="entry name" value="ABC_transporter-like_CS"/>
</dbReference>
<dbReference type="PROSITE" id="PS50928">
    <property type="entry name" value="ABC_TM1"/>
    <property type="match status" value="2"/>
</dbReference>
<feature type="domain" description="ABC transmembrane type-1" evidence="25">
    <location>
        <begin position="2043"/>
        <end position="2249"/>
    </location>
</feature>
<dbReference type="GO" id="GO:0006629">
    <property type="term" value="P:lipid metabolic process"/>
    <property type="evidence" value="ECO:0007669"/>
    <property type="project" value="UniProtKB-KW"/>
</dbReference>
<feature type="region of interest" description="Disordered" evidence="22">
    <location>
        <begin position="1038"/>
        <end position="1109"/>
    </location>
</feature>
<dbReference type="Gene3D" id="3.40.50.300">
    <property type="entry name" value="P-loop containing nucleotide triphosphate hydrolases"/>
    <property type="match status" value="3"/>
</dbReference>
<feature type="transmembrane region" description="Helical" evidence="23">
    <location>
        <begin position="2472"/>
        <end position="2498"/>
    </location>
</feature>
<evidence type="ECO:0000256" key="17">
    <source>
        <dbReference type="ARBA" id="ARBA00023027"/>
    </source>
</evidence>
<dbReference type="CDD" id="cd03445">
    <property type="entry name" value="Thioesterase_II_repeat2"/>
    <property type="match status" value="1"/>
</dbReference>
<comment type="pathway">
    <text evidence="20">Amino-acid biosynthesis; L-homocysteine biosynthesis; L-homocysteine from S-adenosyl-L-homocysteine: step 1/1.</text>
</comment>
<comment type="subunit">
    <text evidence="6">Homotetramer.</text>
</comment>
<dbReference type="Pfam" id="PF00005">
    <property type="entry name" value="ABC_tran"/>
    <property type="match status" value="2"/>
</dbReference>
<feature type="transmembrane region" description="Helical" evidence="23">
    <location>
        <begin position="2536"/>
        <end position="2555"/>
    </location>
</feature>
<dbReference type="Pfam" id="PF05221">
    <property type="entry name" value="AdoHcyase"/>
    <property type="match status" value="1"/>
</dbReference>
<dbReference type="Gene3D" id="3.40.50.1480">
    <property type="entry name" value="Adenosylhomocysteinase-like"/>
    <property type="match status" value="1"/>
</dbReference>
<dbReference type="PROSITE" id="PS00739">
    <property type="entry name" value="ADOHCYASE_2"/>
    <property type="match status" value="1"/>
</dbReference>
<dbReference type="CDD" id="cd03257">
    <property type="entry name" value="ABC_NikE_OppD_transporters"/>
    <property type="match status" value="2"/>
</dbReference>
<dbReference type="InterPro" id="IPR003593">
    <property type="entry name" value="AAA+_ATPase"/>
</dbReference>
<feature type="region of interest" description="Disordered" evidence="22">
    <location>
        <begin position="586"/>
        <end position="611"/>
    </location>
</feature>
<feature type="compositionally biased region" description="Acidic residues" evidence="22">
    <location>
        <begin position="1090"/>
        <end position="1099"/>
    </location>
</feature>
<keyword evidence="9" id="KW-0963">Cytoplasm</keyword>
<comment type="subcellular location">
    <subcellularLocation>
        <location evidence="2">Cell membrane</location>
        <topology evidence="2">Peripheral membrane protein</topology>
    </subcellularLocation>
    <subcellularLocation>
        <location evidence="1">Membrane</location>
        <topology evidence="1">Multi-pass membrane protein</topology>
    </subcellularLocation>
</comment>
<dbReference type="GO" id="GO:0016887">
    <property type="term" value="F:ATP hydrolysis activity"/>
    <property type="evidence" value="ECO:0007669"/>
    <property type="project" value="InterPro"/>
</dbReference>
<keyword evidence="7" id="KW-0813">Transport</keyword>
<comment type="caution">
    <text evidence="26">The sequence shown here is derived from an EMBL/GenBank/DDBJ whole genome shotgun (WGS) entry which is preliminary data.</text>
</comment>
<dbReference type="CDD" id="cd00401">
    <property type="entry name" value="SAHH"/>
    <property type="match status" value="1"/>
</dbReference>
<evidence type="ECO:0000256" key="15">
    <source>
        <dbReference type="ARBA" id="ARBA00022840"/>
    </source>
</evidence>
<dbReference type="InterPro" id="IPR000515">
    <property type="entry name" value="MetI-like"/>
</dbReference>
<dbReference type="PANTHER" id="PTHR43297:SF2">
    <property type="entry name" value="DIPEPTIDE TRANSPORT ATP-BINDING PROTEIN DPPD"/>
    <property type="match status" value="1"/>
</dbReference>
<keyword evidence="13" id="KW-0547">Nucleotide-binding</keyword>
<dbReference type="Pfam" id="PF00496">
    <property type="entry name" value="SBP_bac_5"/>
    <property type="match status" value="1"/>
</dbReference>
<keyword evidence="19 23" id="KW-0472">Membrane</keyword>
<dbReference type="InterPro" id="IPR008912">
    <property type="entry name" value="Uncharacterised_CoxE"/>
</dbReference>
<evidence type="ECO:0000256" key="2">
    <source>
        <dbReference type="ARBA" id="ARBA00004202"/>
    </source>
</evidence>
<feature type="transmembrane region" description="Helical" evidence="23">
    <location>
        <begin position="2226"/>
        <end position="2252"/>
    </location>
</feature>
<dbReference type="Pfam" id="PF05762">
    <property type="entry name" value="VWA_CoxE"/>
    <property type="match status" value="1"/>
</dbReference>
<dbReference type="SUPFAM" id="SSF51735">
    <property type="entry name" value="NAD(P)-binding Rossmann-fold domains"/>
    <property type="match status" value="1"/>
</dbReference>
<dbReference type="InterPro" id="IPR015878">
    <property type="entry name" value="Ado_hCys_hydrolase_NAD-bd"/>
</dbReference>
<protein>
    <recommendedName>
        <fullName evidence="20">Adenosylhomocysteinase</fullName>
        <ecNumber evidence="20">3.13.2.1</ecNumber>
    </recommendedName>
</protein>
<evidence type="ECO:0000256" key="13">
    <source>
        <dbReference type="ARBA" id="ARBA00022741"/>
    </source>
</evidence>
<dbReference type="GO" id="GO:0047617">
    <property type="term" value="F:fatty acyl-CoA hydrolase activity"/>
    <property type="evidence" value="ECO:0007669"/>
    <property type="project" value="InterPro"/>
</dbReference>
<dbReference type="FunFam" id="3.40.50.300:FF:000016">
    <property type="entry name" value="Oligopeptide ABC transporter ATP-binding component"/>
    <property type="match status" value="2"/>
</dbReference>
<evidence type="ECO:0000256" key="16">
    <source>
        <dbReference type="ARBA" id="ARBA00022989"/>
    </source>
</evidence>
<keyword evidence="12" id="KW-0732">Signal</keyword>
<dbReference type="Gene3D" id="2.40.160.210">
    <property type="entry name" value="Acyl-CoA thioesterase, double hotdog domain"/>
    <property type="match status" value="1"/>
</dbReference>
<dbReference type="CDD" id="cd06261">
    <property type="entry name" value="TM_PBP2"/>
    <property type="match status" value="2"/>
</dbReference>
<dbReference type="SMART" id="SM00996">
    <property type="entry name" value="AdoHcyase"/>
    <property type="match status" value="1"/>
</dbReference>
<evidence type="ECO:0000256" key="23">
    <source>
        <dbReference type="SAM" id="Phobius"/>
    </source>
</evidence>
<keyword evidence="8" id="KW-1003">Cell membrane</keyword>
<feature type="compositionally biased region" description="Basic residues" evidence="22">
    <location>
        <begin position="1076"/>
        <end position="1085"/>
    </location>
</feature>
<comment type="similarity">
    <text evidence="5 21">Belongs to the adenosylhomocysteinase family.</text>
</comment>
<evidence type="ECO:0000259" key="25">
    <source>
        <dbReference type="PROSITE" id="PS50928"/>
    </source>
</evidence>
<evidence type="ECO:0000256" key="18">
    <source>
        <dbReference type="ARBA" id="ARBA00023098"/>
    </source>
</evidence>
<dbReference type="NCBIfam" id="NF004005">
    <property type="entry name" value="PRK05476.2-3"/>
    <property type="match status" value="1"/>
</dbReference>
<reference evidence="26" key="1">
    <citation type="submission" date="2021-02" db="EMBL/GenBank/DDBJ databases">
        <authorList>
            <person name="Dougan E. K."/>
            <person name="Rhodes N."/>
            <person name="Thang M."/>
            <person name="Chan C."/>
        </authorList>
    </citation>
    <scope>NUCLEOTIDE SEQUENCE</scope>
</reference>
<dbReference type="InterPro" id="IPR050388">
    <property type="entry name" value="ABC_Ni/Peptide_Import"/>
</dbReference>
<dbReference type="PROSITE" id="PS00211">
    <property type="entry name" value="ABC_TRANSPORTER_1"/>
    <property type="match status" value="2"/>
</dbReference>
<feature type="transmembrane region" description="Helical" evidence="23">
    <location>
        <begin position="2180"/>
        <end position="2206"/>
    </location>
</feature>
<comment type="similarity">
    <text evidence="3">Belongs to the bacterial solute-binding protein 5 family.</text>
</comment>
<dbReference type="OrthoDB" id="431023at2759"/>
<keyword evidence="17 20" id="KW-0520">NAD</keyword>
<dbReference type="SMART" id="SM00382">
    <property type="entry name" value="AAA"/>
    <property type="match status" value="3"/>
</dbReference>
<dbReference type="PROSITE" id="PS00738">
    <property type="entry name" value="ADOHCYASE_1"/>
    <property type="match status" value="1"/>
</dbReference>
<dbReference type="InterPro" id="IPR013563">
    <property type="entry name" value="Oligopep_ABC_C"/>
</dbReference>
<comment type="catalytic activity">
    <reaction evidence="20">
        <text>S-adenosyl-L-homocysteine + H2O = L-homocysteine + adenosine</text>
        <dbReference type="Rhea" id="RHEA:21708"/>
        <dbReference type="ChEBI" id="CHEBI:15377"/>
        <dbReference type="ChEBI" id="CHEBI:16335"/>
        <dbReference type="ChEBI" id="CHEBI:57856"/>
        <dbReference type="ChEBI" id="CHEBI:58199"/>
        <dbReference type="EC" id="3.13.2.1"/>
    </reaction>
</comment>
<dbReference type="InterPro" id="IPR036465">
    <property type="entry name" value="vWFA_dom_sf"/>
</dbReference>
<dbReference type="Pfam" id="PF13622">
    <property type="entry name" value="4HBT_3"/>
    <property type="match status" value="1"/>
</dbReference>
<feature type="domain" description="ABC transporter" evidence="24">
    <location>
        <begin position="2673"/>
        <end position="2921"/>
    </location>
</feature>
<dbReference type="InterPro" id="IPR025652">
    <property type="entry name" value="TesB_C"/>
</dbReference>
<evidence type="ECO:0000313" key="27">
    <source>
        <dbReference type="Proteomes" id="UP000649617"/>
    </source>
</evidence>
<evidence type="ECO:0000256" key="9">
    <source>
        <dbReference type="ARBA" id="ARBA00022490"/>
    </source>
</evidence>
<dbReference type="EC" id="3.13.2.1" evidence="20"/>
<dbReference type="InterPro" id="IPR020082">
    <property type="entry name" value="S-Ado-L-homoCys_hydrolase_CS"/>
</dbReference>
<dbReference type="SUPFAM" id="SSF52540">
    <property type="entry name" value="P-loop containing nucleoside triphosphate hydrolases"/>
    <property type="match status" value="3"/>
</dbReference>
<dbReference type="UniPathway" id="UPA00314">
    <property type="reaction ID" value="UER00076"/>
</dbReference>
<dbReference type="GO" id="GO:0006730">
    <property type="term" value="P:one-carbon metabolic process"/>
    <property type="evidence" value="ECO:0007669"/>
    <property type="project" value="UniProtKB-KW"/>
</dbReference>
<keyword evidence="14 20" id="KW-0378">Hydrolase</keyword>
<feature type="domain" description="ABC transporter" evidence="24">
    <location>
        <begin position="2984"/>
        <end position="3229"/>
    </location>
</feature>
<dbReference type="PROSITE" id="PS50893">
    <property type="entry name" value="ABC_TRANSPORTER_2"/>
    <property type="match status" value="2"/>
</dbReference>
<evidence type="ECO:0000256" key="4">
    <source>
        <dbReference type="ARBA" id="ARBA00006538"/>
    </source>
</evidence>
<dbReference type="InterPro" id="IPR000043">
    <property type="entry name" value="Adenosylhomocysteinase-like"/>
</dbReference>
<dbReference type="SUPFAM" id="SSF54637">
    <property type="entry name" value="Thioesterase/thiol ester dehydrase-isomerase"/>
    <property type="match status" value="2"/>
</dbReference>
<dbReference type="GO" id="GO:0005524">
    <property type="term" value="F:ATP binding"/>
    <property type="evidence" value="ECO:0007669"/>
    <property type="project" value="UniProtKB-KW"/>
</dbReference>
<evidence type="ECO:0000256" key="22">
    <source>
        <dbReference type="SAM" id="MobiDB-lite"/>
    </source>
</evidence>
<dbReference type="Pfam" id="PF07728">
    <property type="entry name" value="AAA_5"/>
    <property type="match status" value="1"/>
</dbReference>
<keyword evidence="27" id="KW-1185">Reference proteome</keyword>
<comment type="cofactor">
    <cofactor evidence="20">
        <name>NAD(+)</name>
        <dbReference type="ChEBI" id="CHEBI:57540"/>
    </cofactor>
    <text evidence="20">Binds 1 NAD(+) per subunit.</text>
</comment>
<keyword evidence="18" id="KW-0443">Lipid metabolism</keyword>
<evidence type="ECO:0000256" key="1">
    <source>
        <dbReference type="ARBA" id="ARBA00004141"/>
    </source>
</evidence>
<dbReference type="GO" id="GO:0006637">
    <property type="term" value="P:acyl-CoA metabolic process"/>
    <property type="evidence" value="ECO:0007669"/>
    <property type="project" value="InterPro"/>
</dbReference>
<dbReference type="InterPro" id="IPR019825">
    <property type="entry name" value="Lectin_legB_Mn/Ca_BS"/>
</dbReference>
<dbReference type="Gene3D" id="2.60.40.10">
    <property type="entry name" value="Immunoglobulins"/>
    <property type="match status" value="1"/>
</dbReference>
<gene>
    <name evidence="26" type="primary">ahcY</name>
    <name evidence="26" type="ORF">SPIL2461_LOCUS7217</name>
</gene>
<evidence type="ECO:0000256" key="14">
    <source>
        <dbReference type="ARBA" id="ARBA00022801"/>
    </source>
</evidence>
<dbReference type="CDD" id="cd08504">
    <property type="entry name" value="PBP2_OppA"/>
    <property type="match status" value="1"/>
</dbReference>
<dbReference type="Pfam" id="PF00528">
    <property type="entry name" value="BPD_transp_1"/>
    <property type="match status" value="2"/>
</dbReference>
<dbReference type="NCBIfam" id="TIGR00936">
    <property type="entry name" value="ahcY"/>
    <property type="match status" value="1"/>
</dbReference>
<dbReference type="InterPro" id="IPR013783">
    <property type="entry name" value="Ig-like_fold"/>
</dbReference>
<dbReference type="InterPro" id="IPR027417">
    <property type="entry name" value="P-loop_NTPase"/>
</dbReference>
<feature type="domain" description="ABC transmembrane type-1" evidence="25">
    <location>
        <begin position="2468"/>
        <end position="2662"/>
    </location>
</feature>
<dbReference type="GO" id="GO:0005886">
    <property type="term" value="C:plasma membrane"/>
    <property type="evidence" value="ECO:0007669"/>
    <property type="project" value="UniProtKB-SubCell"/>
</dbReference>
<evidence type="ECO:0000256" key="10">
    <source>
        <dbReference type="ARBA" id="ARBA00022563"/>
    </source>
</evidence>
<dbReference type="NCBIfam" id="TIGR01727">
    <property type="entry name" value="oligo_HPY"/>
    <property type="match status" value="2"/>
</dbReference>
<dbReference type="InterPro" id="IPR011704">
    <property type="entry name" value="ATPase_dyneun-rel_AAA"/>
</dbReference>
<dbReference type="EMBL" id="CAJNIZ010011113">
    <property type="protein sequence ID" value="CAE7314633.1"/>
    <property type="molecule type" value="Genomic_DNA"/>
</dbReference>
<dbReference type="GO" id="GO:0015833">
    <property type="term" value="P:peptide transport"/>
    <property type="evidence" value="ECO:0007669"/>
    <property type="project" value="InterPro"/>
</dbReference>
<dbReference type="InterPro" id="IPR003703">
    <property type="entry name" value="Acyl_CoA_thio"/>
</dbReference>
<dbReference type="SUPFAM" id="SSF52283">
    <property type="entry name" value="Formate/glycerate dehydrogenase catalytic domain-like"/>
    <property type="match status" value="1"/>
</dbReference>
<dbReference type="Gene3D" id="3.40.190.10">
    <property type="entry name" value="Periplasmic binding protein-like II"/>
    <property type="match status" value="1"/>
</dbReference>
<dbReference type="Pfam" id="PF08352">
    <property type="entry name" value="oligo_HPY"/>
    <property type="match status" value="2"/>
</dbReference>
<evidence type="ECO:0000256" key="6">
    <source>
        <dbReference type="ARBA" id="ARBA00011881"/>
    </source>
</evidence>
<organism evidence="26 27">
    <name type="scientific">Symbiodinium pilosum</name>
    <name type="common">Dinoflagellate</name>
    <dbReference type="NCBI Taxonomy" id="2952"/>
    <lineage>
        <taxon>Eukaryota</taxon>
        <taxon>Sar</taxon>
        <taxon>Alveolata</taxon>
        <taxon>Dinophyceae</taxon>
        <taxon>Suessiales</taxon>
        <taxon>Symbiodiniaceae</taxon>
        <taxon>Symbiodinium</taxon>
    </lineage>
</organism>
<evidence type="ECO:0000256" key="7">
    <source>
        <dbReference type="ARBA" id="ARBA00022448"/>
    </source>
</evidence>
<name>A0A812NU30_SYMPI</name>
<dbReference type="Pfam" id="PF02551">
    <property type="entry name" value="Acyl_CoA_thio"/>
    <property type="match status" value="1"/>
</dbReference>
<evidence type="ECO:0000256" key="20">
    <source>
        <dbReference type="RuleBase" id="RU000548"/>
    </source>
</evidence>
<feature type="compositionally biased region" description="Acidic residues" evidence="22">
    <location>
        <begin position="1047"/>
        <end position="1059"/>
    </location>
</feature>
<accession>A0A812NU30</accession>
<dbReference type="SMART" id="SM00997">
    <property type="entry name" value="AdoHcyase_NAD"/>
    <property type="match status" value="1"/>
</dbReference>
<dbReference type="InterPro" id="IPR000914">
    <property type="entry name" value="SBP_5_dom"/>
</dbReference>
<comment type="similarity">
    <text evidence="4">Belongs to the C/M/P thioester hydrolase family.</text>
</comment>
<dbReference type="InterPro" id="IPR029069">
    <property type="entry name" value="HotDog_dom_sf"/>
</dbReference>
<evidence type="ECO:0000313" key="26">
    <source>
        <dbReference type="EMBL" id="CAE7314633.1"/>
    </source>
</evidence>
<feature type="transmembrane region" description="Helical" evidence="23">
    <location>
        <begin position="2510"/>
        <end position="2530"/>
    </location>
</feature>
<evidence type="ECO:0000256" key="12">
    <source>
        <dbReference type="ARBA" id="ARBA00022729"/>
    </source>
</evidence>
<evidence type="ECO:0000256" key="21">
    <source>
        <dbReference type="RuleBase" id="RU004166"/>
    </source>
</evidence>
<dbReference type="InterPro" id="IPR036291">
    <property type="entry name" value="NAD(P)-bd_dom_sf"/>
</dbReference>
<dbReference type="SUPFAM" id="SSF53300">
    <property type="entry name" value="vWA-like"/>
    <property type="match status" value="1"/>
</dbReference>
<keyword evidence="10 20" id="KW-0554">One-carbon metabolism</keyword>
<dbReference type="PROSITE" id="PS00307">
    <property type="entry name" value="LECTIN_LEGUME_BETA"/>
    <property type="match status" value="1"/>
</dbReference>
<feature type="transmembrane region" description="Helical" evidence="23">
    <location>
        <begin position="2123"/>
        <end position="2141"/>
    </location>
</feature>
<dbReference type="InterPro" id="IPR035906">
    <property type="entry name" value="MetI-like_sf"/>
</dbReference>
<feature type="transmembrane region" description="Helical" evidence="23">
    <location>
        <begin position="2079"/>
        <end position="2103"/>
    </location>
</feature>
<dbReference type="Proteomes" id="UP000649617">
    <property type="component" value="Unassembled WGS sequence"/>
</dbReference>
<dbReference type="GO" id="GO:0055085">
    <property type="term" value="P:transmembrane transport"/>
    <property type="evidence" value="ECO:0007669"/>
    <property type="project" value="InterPro"/>
</dbReference>
<dbReference type="NCBIfam" id="TIGR00189">
    <property type="entry name" value="tesB"/>
    <property type="match status" value="1"/>
</dbReference>
<dbReference type="Gene3D" id="1.10.3720.10">
    <property type="entry name" value="MetI-like"/>
    <property type="match status" value="2"/>
</dbReference>
<dbReference type="SUPFAM" id="SSF53850">
    <property type="entry name" value="Periplasmic binding protein-like II"/>
    <property type="match status" value="1"/>
</dbReference>
<keyword evidence="15" id="KW-0067">ATP-binding</keyword>
<dbReference type="FunFam" id="3.40.50.1480:FF:000007">
    <property type="entry name" value="Adenosylhomocysteinase"/>
    <property type="match status" value="1"/>
</dbReference>
<keyword evidence="16 23" id="KW-1133">Transmembrane helix</keyword>
<feature type="transmembrane region" description="Helical" evidence="23">
    <location>
        <begin position="2264"/>
        <end position="2285"/>
    </location>
</feature>
<dbReference type="Gene3D" id="3.90.76.10">
    <property type="entry name" value="Dipeptide-binding Protein, Domain 1"/>
    <property type="match status" value="1"/>
</dbReference>